<dbReference type="Pfam" id="PF00622">
    <property type="entry name" value="SPRY"/>
    <property type="match status" value="1"/>
</dbReference>
<dbReference type="PROSITE" id="PS50188">
    <property type="entry name" value="B302_SPRY"/>
    <property type="match status" value="1"/>
</dbReference>
<dbReference type="KEGG" id="apln:108733044"/>
<feature type="domain" description="SOCS box" evidence="8">
    <location>
        <begin position="229"/>
        <end position="267"/>
    </location>
</feature>
<evidence type="ECO:0000259" key="8">
    <source>
        <dbReference type="PROSITE" id="PS50225"/>
    </source>
</evidence>
<dbReference type="Proteomes" id="UP000192223">
    <property type="component" value="Unplaced"/>
</dbReference>
<keyword evidence="9" id="KW-1185">Reference proteome</keyword>
<keyword evidence="6" id="KW-0539">Nucleus</keyword>
<gene>
    <name evidence="10" type="primary">LOC108733044</name>
</gene>
<dbReference type="PANTHER" id="PTHR12245">
    <property type="entry name" value="SPRY DOMAIN CONTAINING SOCS BOX PROTEIN"/>
    <property type="match status" value="1"/>
</dbReference>
<dbReference type="GO" id="GO:0043161">
    <property type="term" value="P:proteasome-mediated ubiquitin-dependent protein catabolic process"/>
    <property type="evidence" value="ECO:0007669"/>
    <property type="project" value="TreeGrafter"/>
</dbReference>
<dbReference type="SUPFAM" id="SSF158235">
    <property type="entry name" value="SOCS box-like"/>
    <property type="match status" value="1"/>
</dbReference>
<dbReference type="InterPro" id="IPR035754">
    <property type="entry name" value="SPRY_SPSB3"/>
</dbReference>
<dbReference type="GO" id="GO:0019005">
    <property type="term" value="C:SCF ubiquitin ligase complex"/>
    <property type="evidence" value="ECO:0007669"/>
    <property type="project" value="TreeGrafter"/>
</dbReference>
<evidence type="ECO:0000256" key="1">
    <source>
        <dbReference type="ARBA" id="ARBA00004123"/>
    </source>
</evidence>
<dbReference type="InterPro" id="IPR050672">
    <property type="entry name" value="FBXO45-Fsn/SPSB_families"/>
</dbReference>
<dbReference type="FunFam" id="2.60.120.920:FF:000078">
    <property type="entry name" value="GD12021"/>
    <property type="match status" value="1"/>
</dbReference>
<comment type="subcellular location">
    <subcellularLocation>
        <location evidence="2">Cytoplasm</location>
    </subcellularLocation>
    <subcellularLocation>
        <location evidence="1">Nucleus</location>
    </subcellularLocation>
</comment>
<dbReference type="AlphaFoldDB" id="A0A1W4WGI4"/>
<dbReference type="InterPro" id="IPR013320">
    <property type="entry name" value="ConA-like_dom_sf"/>
</dbReference>
<dbReference type="PROSITE" id="PS50225">
    <property type="entry name" value="SOCS"/>
    <property type="match status" value="1"/>
</dbReference>
<comment type="similarity">
    <text evidence="3">Belongs to the SPSB family.</text>
</comment>
<dbReference type="GO" id="GO:0005634">
    <property type="term" value="C:nucleus"/>
    <property type="evidence" value="ECO:0007669"/>
    <property type="project" value="UniProtKB-SubCell"/>
</dbReference>
<dbReference type="InterPro" id="IPR001870">
    <property type="entry name" value="B30.2/SPRY"/>
</dbReference>
<dbReference type="SUPFAM" id="SSF49899">
    <property type="entry name" value="Concanavalin A-like lectins/glucanases"/>
    <property type="match status" value="1"/>
</dbReference>
<evidence type="ECO:0000256" key="3">
    <source>
        <dbReference type="ARBA" id="ARBA00010910"/>
    </source>
</evidence>
<dbReference type="FunCoup" id="A0A1W4WGI4">
    <property type="interactions" value="3"/>
</dbReference>
<dbReference type="GeneID" id="108733044"/>
<evidence type="ECO:0000256" key="5">
    <source>
        <dbReference type="ARBA" id="ARBA00022490"/>
    </source>
</evidence>
<dbReference type="InterPro" id="IPR003877">
    <property type="entry name" value="SPRY_dom"/>
</dbReference>
<reference evidence="10" key="1">
    <citation type="submission" date="2025-08" db="UniProtKB">
        <authorList>
            <consortium name="RefSeq"/>
        </authorList>
    </citation>
    <scope>IDENTIFICATION</scope>
    <source>
        <tissue evidence="10">Entire body</tissue>
    </source>
</reference>
<evidence type="ECO:0000256" key="4">
    <source>
        <dbReference type="ARBA" id="ARBA00014684"/>
    </source>
</evidence>
<sequence>MATIQQTRRNMHELPIDRLPIVNCWEGPSEWELDSSDMNTESTERPLRHGCDDLWSWSLWEKSPEVKLYGSYLRIAHFHPNWSNGTAGVMGTRILNNGRYFWELEISRRLFGTSMMMGIGTKKTRLHAGGFINILGEDNNSWGLSHKGLLWHGGRSYFYTKPFRENRRTIIGVLFDGIAGTLTYYKDGKCLGVAFRGLNEIEEPLYPAVSSTAAKTEMSLVTMKRDFVNLQDRCRDVIVKRIKDKKHLKQLYVPPKIRHYLSESILEESQSLQLVIENGLSTV</sequence>
<name>A0A1W4WGI4_AGRPL</name>
<dbReference type="STRING" id="224129.A0A1W4WGI4"/>
<evidence type="ECO:0000256" key="2">
    <source>
        <dbReference type="ARBA" id="ARBA00004496"/>
    </source>
</evidence>
<evidence type="ECO:0000259" key="7">
    <source>
        <dbReference type="PROSITE" id="PS50188"/>
    </source>
</evidence>
<accession>A0A1W4WGI4</accession>
<dbReference type="CDD" id="cd12876">
    <property type="entry name" value="SPRY_SOCS3"/>
    <property type="match status" value="1"/>
</dbReference>
<evidence type="ECO:0000313" key="10">
    <source>
        <dbReference type="RefSeq" id="XP_018319572.1"/>
    </source>
</evidence>
<dbReference type="InterPro" id="IPR036036">
    <property type="entry name" value="SOCS_box-like_dom_sf"/>
</dbReference>
<dbReference type="InParanoid" id="A0A1W4WGI4"/>
<dbReference type="SMART" id="SM00449">
    <property type="entry name" value="SPRY"/>
    <property type="match status" value="1"/>
</dbReference>
<organism evidence="9 10">
    <name type="scientific">Agrilus planipennis</name>
    <name type="common">Emerald ash borer</name>
    <name type="synonym">Agrilus marcopoli</name>
    <dbReference type="NCBI Taxonomy" id="224129"/>
    <lineage>
        <taxon>Eukaryota</taxon>
        <taxon>Metazoa</taxon>
        <taxon>Ecdysozoa</taxon>
        <taxon>Arthropoda</taxon>
        <taxon>Hexapoda</taxon>
        <taxon>Insecta</taxon>
        <taxon>Pterygota</taxon>
        <taxon>Neoptera</taxon>
        <taxon>Endopterygota</taxon>
        <taxon>Coleoptera</taxon>
        <taxon>Polyphaga</taxon>
        <taxon>Elateriformia</taxon>
        <taxon>Buprestoidea</taxon>
        <taxon>Buprestidae</taxon>
        <taxon>Agrilinae</taxon>
        <taxon>Agrilus</taxon>
    </lineage>
</organism>
<dbReference type="OrthoDB" id="5951542at2759"/>
<keyword evidence="5" id="KW-0963">Cytoplasm</keyword>
<dbReference type="RefSeq" id="XP_018319572.1">
    <property type="nucleotide sequence ID" value="XM_018464070.1"/>
</dbReference>
<dbReference type="GO" id="GO:0005737">
    <property type="term" value="C:cytoplasm"/>
    <property type="evidence" value="ECO:0007669"/>
    <property type="project" value="UniProtKB-SubCell"/>
</dbReference>
<dbReference type="CTD" id="53471"/>
<dbReference type="Gene3D" id="2.60.120.920">
    <property type="match status" value="1"/>
</dbReference>
<proteinExistence type="inferred from homology"/>
<dbReference type="InterPro" id="IPR001496">
    <property type="entry name" value="SOCS_box"/>
</dbReference>
<dbReference type="PANTHER" id="PTHR12245:SF12">
    <property type="entry name" value="SPRY DOMAIN-CONTAINING SOCS BOX PROTEIN 3"/>
    <property type="match status" value="1"/>
</dbReference>
<dbReference type="GO" id="GO:0035556">
    <property type="term" value="P:intracellular signal transduction"/>
    <property type="evidence" value="ECO:0007669"/>
    <property type="project" value="InterPro"/>
</dbReference>
<evidence type="ECO:0000313" key="9">
    <source>
        <dbReference type="Proteomes" id="UP000192223"/>
    </source>
</evidence>
<feature type="domain" description="B30.2/SPRY" evidence="7">
    <location>
        <begin position="25"/>
        <end position="227"/>
    </location>
</feature>
<dbReference type="InterPro" id="IPR043136">
    <property type="entry name" value="B30.2/SPRY_sf"/>
</dbReference>
<protein>
    <recommendedName>
        <fullName evidence="4">SPRY domain-containing SOCS box protein 3</fullName>
    </recommendedName>
</protein>
<evidence type="ECO:0000256" key="6">
    <source>
        <dbReference type="ARBA" id="ARBA00023242"/>
    </source>
</evidence>